<proteinExistence type="predicted"/>
<evidence type="ECO:0000313" key="4">
    <source>
        <dbReference type="Proteomes" id="UP000257109"/>
    </source>
</evidence>
<dbReference type="Proteomes" id="UP000257109">
    <property type="component" value="Unassembled WGS sequence"/>
</dbReference>
<dbReference type="AlphaFoldDB" id="A0A371GUH6"/>
<gene>
    <name evidence="3" type="ORF">CR513_23423</name>
</gene>
<dbReference type="NCBIfam" id="TIGR00756">
    <property type="entry name" value="PPR"/>
    <property type="match status" value="3"/>
</dbReference>
<sequence>MAVELCALKSKNINININIDTNVVISFDPRMMLGGATARGFSLIKLPLFRFRFKHFSPLSTTFGFQVYSTEASPGIERETNEVLKEFLATIENAPASSVKVYYPYINKMCKAGNLSAASKMLQILNDKKIVVTRDVYNLILVEASQKNDIDLSCQVFKKLLLSCKSPSATSCLKFAQAFTKINDCVELLRFLEEISEITPSSTSFFINKIIFAFAKCGQKDKSLAIFDHLKRQRYSLDLVTYNIVLDILGHTGCVDEMLDVFASIKDTGFFPDTVSYNTLINGLRKVGRFDMCFVYLKEMTENGIEPDLLTYTALIEIFGRSGNVEESLKCFREMKLKGVLPSMYIYRSLIHNLNKTGKVELATELLEELNSSSTCLAGPEDFKRKRRQINTLKF</sequence>
<dbReference type="Pfam" id="PF13812">
    <property type="entry name" value="PPR_3"/>
    <property type="match status" value="1"/>
</dbReference>
<dbReference type="PROSITE" id="PS51375">
    <property type="entry name" value="PPR"/>
    <property type="match status" value="3"/>
</dbReference>
<feature type="repeat" description="PPR" evidence="2">
    <location>
        <begin position="238"/>
        <end position="272"/>
    </location>
</feature>
<dbReference type="EMBL" id="QJKJ01004425">
    <property type="protein sequence ID" value="RDX94208.1"/>
    <property type="molecule type" value="Genomic_DNA"/>
</dbReference>
<dbReference type="OrthoDB" id="185373at2759"/>
<reference evidence="3" key="1">
    <citation type="submission" date="2018-05" db="EMBL/GenBank/DDBJ databases">
        <title>Draft genome of Mucuna pruriens seed.</title>
        <authorList>
            <person name="Nnadi N.E."/>
            <person name="Vos R."/>
            <person name="Hasami M.H."/>
            <person name="Devisetty U.K."/>
            <person name="Aguiy J.C."/>
        </authorList>
    </citation>
    <scope>NUCLEOTIDE SEQUENCE [LARGE SCALE GENOMIC DNA]</scope>
    <source>
        <strain evidence="3">JCA_2017</strain>
    </source>
</reference>
<feature type="repeat" description="PPR" evidence="2">
    <location>
        <begin position="308"/>
        <end position="342"/>
    </location>
</feature>
<name>A0A371GUH6_MUCPR</name>
<dbReference type="PANTHER" id="PTHR46862:SF5">
    <property type="entry name" value="OS02G0170000 PROTEIN"/>
    <property type="match status" value="1"/>
</dbReference>
<feature type="non-terminal residue" evidence="3">
    <location>
        <position position="1"/>
    </location>
</feature>
<dbReference type="InterPro" id="IPR002885">
    <property type="entry name" value="PPR_rpt"/>
</dbReference>
<protein>
    <submittedName>
        <fullName evidence="3">Pentatricopeptide repeat-containing protein</fullName>
    </submittedName>
</protein>
<evidence type="ECO:0000313" key="3">
    <source>
        <dbReference type="EMBL" id="RDX94208.1"/>
    </source>
</evidence>
<comment type="caution">
    <text evidence="3">The sequence shown here is derived from an EMBL/GenBank/DDBJ whole genome shotgun (WGS) entry which is preliminary data.</text>
</comment>
<dbReference type="Pfam" id="PF13041">
    <property type="entry name" value="PPR_2"/>
    <property type="match status" value="1"/>
</dbReference>
<keyword evidence="1" id="KW-0677">Repeat</keyword>
<feature type="repeat" description="PPR" evidence="2">
    <location>
        <begin position="273"/>
        <end position="307"/>
    </location>
</feature>
<dbReference type="InterPro" id="IPR011990">
    <property type="entry name" value="TPR-like_helical_dom_sf"/>
</dbReference>
<keyword evidence="4" id="KW-1185">Reference proteome</keyword>
<accession>A0A371GUH6</accession>
<dbReference type="PANTHER" id="PTHR46862">
    <property type="entry name" value="OS07G0661900 PROTEIN"/>
    <property type="match status" value="1"/>
</dbReference>
<organism evidence="3 4">
    <name type="scientific">Mucuna pruriens</name>
    <name type="common">Velvet bean</name>
    <name type="synonym">Dolichos pruriens</name>
    <dbReference type="NCBI Taxonomy" id="157652"/>
    <lineage>
        <taxon>Eukaryota</taxon>
        <taxon>Viridiplantae</taxon>
        <taxon>Streptophyta</taxon>
        <taxon>Embryophyta</taxon>
        <taxon>Tracheophyta</taxon>
        <taxon>Spermatophyta</taxon>
        <taxon>Magnoliopsida</taxon>
        <taxon>eudicotyledons</taxon>
        <taxon>Gunneridae</taxon>
        <taxon>Pentapetalae</taxon>
        <taxon>rosids</taxon>
        <taxon>fabids</taxon>
        <taxon>Fabales</taxon>
        <taxon>Fabaceae</taxon>
        <taxon>Papilionoideae</taxon>
        <taxon>50 kb inversion clade</taxon>
        <taxon>NPAAA clade</taxon>
        <taxon>indigoferoid/millettioid clade</taxon>
        <taxon>Phaseoleae</taxon>
        <taxon>Mucuna</taxon>
    </lineage>
</organism>
<dbReference type="Gene3D" id="1.25.40.10">
    <property type="entry name" value="Tetratricopeptide repeat domain"/>
    <property type="match status" value="2"/>
</dbReference>
<dbReference type="Pfam" id="PF01535">
    <property type="entry name" value="PPR"/>
    <property type="match status" value="1"/>
</dbReference>
<evidence type="ECO:0000256" key="1">
    <source>
        <dbReference type="ARBA" id="ARBA00022737"/>
    </source>
</evidence>
<evidence type="ECO:0000256" key="2">
    <source>
        <dbReference type="PROSITE-ProRule" id="PRU00708"/>
    </source>
</evidence>